<dbReference type="InterPro" id="IPR055972">
    <property type="entry name" value="DUF7550"/>
</dbReference>
<reference evidence="3 4" key="3">
    <citation type="journal article" date="2016" name="Stand. Genomic Sci.">
        <title>Complete genome sequence of 'Halanaeroarchaeum sulfurireducens' M27-SA2, a sulfur-reducing and acetate-oxidizing haloarchaeon from the deep-sea hypersaline anoxic lake Medee.</title>
        <authorList>
            <person name="Messina E."/>
            <person name="Sorokin D.Y."/>
            <person name="Kublanov I.V."/>
            <person name="Toshchakov S."/>
            <person name="Lopatina A."/>
            <person name="Arcadi E."/>
            <person name="Smedile F."/>
            <person name="La Spada G."/>
            <person name="La Cono V."/>
            <person name="Yakimov M.M."/>
        </authorList>
    </citation>
    <scope>NUCLEOTIDE SEQUENCE [LARGE SCALE GENOMIC DNA]</scope>
    <source>
        <strain evidence="3 4">M27-SA2</strain>
    </source>
</reference>
<protein>
    <submittedName>
        <fullName evidence="2">Uncharacterized protein</fullName>
    </submittedName>
</protein>
<evidence type="ECO:0000313" key="3">
    <source>
        <dbReference type="EMBL" id="ALG82201.1"/>
    </source>
</evidence>
<gene>
    <name evidence="3" type="ORF">HLASA_1308</name>
    <name evidence="2" type="ORF">HLASF_1321</name>
</gene>
<dbReference type="KEGG" id="hsf:HLASA_1308"/>
<keyword evidence="1" id="KW-0812">Transmembrane</keyword>
<accession>A0A0F7PAP2</accession>
<feature type="transmembrane region" description="Helical" evidence="1">
    <location>
        <begin position="26"/>
        <end position="46"/>
    </location>
</feature>
<dbReference type="EMBL" id="CP011564">
    <property type="protein sequence ID" value="ALG82201.1"/>
    <property type="molecule type" value="Genomic_DNA"/>
</dbReference>
<dbReference type="AlphaFoldDB" id="A0A0F7PAP2"/>
<keyword evidence="1" id="KW-0472">Membrane</keyword>
<dbReference type="RefSeq" id="WP_186007716.1">
    <property type="nucleotide sequence ID" value="NZ_CP008874.1"/>
</dbReference>
<organism evidence="2 5">
    <name type="scientific">Halanaeroarchaeum sulfurireducens</name>
    <dbReference type="NCBI Taxonomy" id="1604004"/>
    <lineage>
        <taxon>Archaea</taxon>
        <taxon>Methanobacteriati</taxon>
        <taxon>Methanobacteriota</taxon>
        <taxon>Stenosarchaea group</taxon>
        <taxon>Halobacteria</taxon>
        <taxon>Halobacteriales</taxon>
        <taxon>Halobacteriaceae</taxon>
        <taxon>Halanaeroarchaeum</taxon>
    </lineage>
</organism>
<evidence type="ECO:0000313" key="5">
    <source>
        <dbReference type="Proteomes" id="UP000069906"/>
    </source>
</evidence>
<dbReference type="OrthoDB" id="270166at2157"/>
<sequence length="50" mass="5541">MSDETHDDASDGRVTAPQQDYTWGQVFLGFVVMMIGLFIVGALPFVPSFF</sequence>
<dbReference type="KEGG" id="hsu:HLASF_1321"/>
<evidence type="ECO:0000256" key="1">
    <source>
        <dbReference type="SAM" id="Phobius"/>
    </source>
</evidence>
<dbReference type="EMBL" id="CP008874">
    <property type="protein sequence ID" value="AKH97807.1"/>
    <property type="molecule type" value="Genomic_DNA"/>
</dbReference>
<keyword evidence="5" id="KW-1185">Reference proteome</keyword>
<dbReference type="Proteomes" id="UP000069906">
    <property type="component" value="Chromosome"/>
</dbReference>
<dbReference type="STRING" id="1604004.HLASA_1308"/>
<evidence type="ECO:0000313" key="4">
    <source>
        <dbReference type="Proteomes" id="UP000060390"/>
    </source>
</evidence>
<evidence type="ECO:0000313" key="2">
    <source>
        <dbReference type="EMBL" id="AKH97807.1"/>
    </source>
</evidence>
<dbReference type="Proteomes" id="UP000060390">
    <property type="component" value="Chromosome"/>
</dbReference>
<reference evidence="2 5" key="1">
    <citation type="journal article" date="2015" name="ISME J.">
        <title>Elemental sulfur and acetate can support life of a novel strictly anaerobic haloarchaeon.</title>
        <authorList>
            <person name="Sorokin D.Y."/>
            <person name="Kublanov I.V."/>
            <person name="Gavrilov S.N."/>
            <person name="Rojo D."/>
            <person name="Roman P."/>
            <person name="Golyshin P.N."/>
            <person name="Slepak V.Z."/>
            <person name="Smedile F."/>
            <person name="Ferrer M."/>
            <person name="Messina E."/>
            <person name="La Cono V."/>
            <person name="Yakimov M.M."/>
        </authorList>
    </citation>
    <scope>NUCLEOTIDE SEQUENCE [LARGE SCALE GENOMIC DNA]</scope>
    <source>
        <strain evidence="2 5">HSR2</strain>
    </source>
</reference>
<dbReference type="HOGENOM" id="CLU_3112922_0_0_2"/>
<reference evidence="4" key="2">
    <citation type="submission" date="2015-05" db="EMBL/GenBank/DDBJ databases">
        <title>Complete genome sequence of Halanaeroarchaeum sulfurireducens type strain M27-SA2, a sulfate-reducer haloarchaeon from marine anoxic lake Medee.</title>
        <authorList>
            <person name="Messina E."/>
            <person name="Kublanov I.V."/>
            <person name="Toshchakov S."/>
            <person name="Arcadi E."/>
            <person name="La Spada G."/>
            <person name="La Cono V."/>
            <person name="Yakimov M.M."/>
        </authorList>
    </citation>
    <scope>NUCLEOTIDE SEQUENCE [LARGE SCALE GENOMIC DNA]</scope>
    <source>
        <strain evidence="4">M27-SA2</strain>
    </source>
</reference>
<keyword evidence="1" id="KW-1133">Transmembrane helix</keyword>
<name>A0A0F7PAP2_9EURY</name>
<dbReference type="GeneID" id="62345456"/>
<proteinExistence type="predicted"/>
<dbReference type="Pfam" id="PF24418">
    <property type="entry name" value="DUF7550"/>
    <property type="match status" value="1"/>
</dbReference>